<evidence type="ECO:0000256" key="2">
    <source>
        <dbReference type="SAM" id="Phobius"/>
    </source>
</evidence>
<dbReference type="Gene3D" id="2.60.40.1140">
    <property type="entry name" value="Collagen-binding surface protein Cna, B-type domain"/>
    <property type="match status" value="1"/>
</dbReference>
<organism evidence="5 6">
    <name type="scientific">Candidatus Mediterraneibacter faecavium</name>
    <dbReference type="NCBI Taxonomy" id="2838668"/>
    <lineage>
        <taxon>Bacteria</taxon>
        <taxon>Bacillati</taxon>
        <taxon>Bacillota</taxon>
        <taxon>Clostridia</taxon>
        <taxon>Lachnospirales</taxon>
        <taxon>Lachnospiraceae</taxon>
        <taxon>Mediterraneibacter</taxon>
    </lineage>
</organism>
<dbReference type="Pfam" id="PF24547">
    <property type="entry name" value="DUF7601"/>
    <property type="match status" value="1"/>
</dbReference>
<keyword evidence="3" id="KW-0732">Signal</keyword>
<keyword evidence="2" id="KW-0472">Membrane</keyword>
<gene>
    <name evidence="5" type="ORF">H9697_12160</name>
</gene>
<dbReference type="Proteomes" id="UP000823902">
    <property type="component" value="Unassembled WGS sequence"/>
</dbReference>
<keyword evidence="2" id="KW-0812">Transmembrane</keyword>
<evidence type="ECO:0000313" key="5">
    <source>
        <dbReference type="EMBL" id="HJC75673.1"/>
    </source>
</evidence>
<reference evidence="5" key="2">
    <citation type="submission" date="2021-04" db="EMBL/GenBank/DDBJ databases">
        <authorList>
            <person name="Gilroy R."/>
        </authorList>
    </citation>
    <scope>NUCLEOTIDE SEQUENCE</scope>
    <source>
        <strain evidence="5">CHK196-7946</strain>
    </source>
</reference>
<dbReference type="Pfam" id="PF17802">
    <property type="entry name" value="SpaA"/>
    <property type="match status" value="2"/>
</dbReference>
<dbReference type="InterPro" id="IPR055382">
    <property type="entry name" value="DUF7601"/>
</dbReference>
<proteinExistence type="predicted"/>
<dbReference type="InterPro" id="IPR037524">
    <property type="entry name" value="PA14/GLEYA"/>
</dbReference>
<evidence type="ECO:0000313" key="6">
    <source>
        <dbReference type="Proteomes" id="UP000823902"/>
    </source>
</evidence>
<sequence>MYRRKGRILAGLLALILVCTSSGVSVLADEGTDQGYTAGLCEHHPEHTDDCGYDAASETPCAYKCDICGDNVSEESSEEDSPARDENENMQDDAAPVDDDSDSVQDAEQNDSAEVADTKEIVEWTWVDEDGVLQQNGNVWGLGVPGASEDNPLTQDALLEMLPKQIDAALADGSEVAVDLTWDLSAIPEEGVWSGDYTVTADVDVTYSLGVEVAPLSVEVEVGGGETYASQENLNANTVEGESPQGTTINVFDYWLSSQNDSDQSNPENYLNRGINNGEVLKFGTGMGTDRDTGENHLNRNTVNYWTGSEAVRSGVVSRVLTDGYPTLSSTLGGGSLAYLFSTSEEHTGKASYPDATGLLQVSDGYFYYNSQDNFAELNSSTEGNAFTLYNTWGVYAGGSSPNGQFFPFDTGAEVFDDAGRNGITQKDVNSVSQYESLQNRDQYINYPGVSINHYFGLTMTTRFVQQYGGHTDESPQSDVVTYEFSGDDDVWVFIDDVLVADLGGIHDAASLEINFNTGAISINGSGTGTLKSMYQAAGRVNSTTWNQNTFADNTYHTLRFFYLERGNTDSNMSLRFNLVTIPESGIIKMDQSGNHIAGARFTLYEATEQYEKGNRICSGVTDDKGELIFVDDQGMIVSLADLYSRNIQYLVLEETASPQGYRTTGDMHLYFYTPNNGQDVVLLSDNEWDTGSYASSKVTAQTGSEITLSDSRSINLDTDGGTLFAVVLQRQDISGDLENSNNWRAVYGDPESGWHVASDSGMLAIIDAAQNNPYEFEVTASGAYEANVENLPGDITKYYYMLSEQEKNNAKYTIAYYYTTEASVAGATIGNTRRVDSDEFERVFSVNLYVPNIQNNLYVQKLDESGTPVSAEIGTATFALYKAEDVTIADDGTYTIRDEATRVQTQTTSDMTMPLELTGGAMFSRIPIGEYYLIETSAPTGYVASGQAVHVIVDNTGVYADAGTETDAVSVRRGVGSVVRSMVQFATDDDVDTTLHDIKTELVSGEHSGNGFSWDSWDANVGNDLHLQFRNTHAVLEYGTYEGSGNPYFEVESGWSKLLVRQCLAHQEDGSISSKKQHLDENQDLTNLFSGTVTVCVKNQRINSLTISKTVVDESGEAPEDQEFTFTLTMTDASNDQMNASYNVEGTGLPESRTVQFSDGRAELTLSHGESITIRNLPAGAHVNVTESDIEGQSYTTTYAVGDEAPVSGKETGELEITDSGSVNVSFTNTYVPTDDFSFIKTDKDGKALPGAKFALYRLSCSADHNHSEDEISVKENGEFLEDYGYKACWTLVHAAESDDITGQVQFTDIPTEGEYRLVEIKTPDGYAAPGGQWKIVYSDGRFQPKGNGDASVGNPPAIKEENEGGNVTYSIVNYQPGELPFSGNTGIRMFLLIGGMLMILGAAGGTGWYMYHRKSVVVHRRRRRHRI</sequence>
<evidence type="ECO:0000259" key="4">
    <source>
        <dbReference type="PROSITE" id="PS51820"/>
    </source>
</evidence>
<dbReference type="EMBL" id="DWVY01000062">
    <property type="protein sequence ID" value="HJC75673.1"/>
    <property type="molecule type" value="Genomic_DNA"/>
</dbReference>
<reference evidence="5" key="1">
    <citation type="journal article" date="2021" name="PeerJ">
        <title>Extensive microbial diversity within the chicken gut microbiome revealed by metagenomics and culture.</title>
        <authorList>
            <person name="Gilroy R."/>
            <person name="Ravi A."/>
            <person name="Getino M."/>
            <person name="Pursley I."/>
            <person name="Horton D.L."/>
            <person name="Alikhan N.F."/>
            <person name="Baker D."/>
            <person name="Gharbi K."/>
            <person name="Hall N."/>
            <person name="Watson M."/>
            <person name="Adriaenssens E.M."/>
            <person name="Foster-Nyarko E."/>
            <person name="Jarju S."/>
            <person name="Secka A."/>
            <person name="Antonio M."/>
            <person name="Oren A."/>
            <person name="Chaudhuri R.R."/>
            <person name="La Ragione R."/>
            <person name="Hildebrand F."/>
            <person name="Pallen M.J."/>
        </authorList>
    </citation>
    <scope>NUCLEOTIDE SEQUENCE</scope>
    <source>
        <strain evidence="5">CHK196-7946</strain>
    </source>
</reference>
<feature type="domain" description="PA14" evidence="4">
    <location>
        <begin position="397"/>
        <end position="591"/>
    </location>
</feature>
<keyword evidence="2" id="KW-1133">Transmembrane helix</keyword>
<evidence type="ECO:0000256" key="3">
    <source>
        <dbReference type="SAM" id="SignalP"/>
    </source>
</evidence>
<feature type="chain" id="PRO_5038425721" evidence="3">
    <location>
        <begin position="28"/>
        <end position="1429"/>
    </location>
</feature>
<feature type="region of interest" description="Disordered" evidence="1">
    <location>
        <begin position="72"/>
        <end position="119"/>
    </location>
</feature>
<dbReference type="PROSITE" id="PS51820">
    <property type="entry name" value="PA14"/>
    <property type="match status" value="1"/>
</dbReference>
<feature type="compositionally biased region" description="Acidic residues" evidence="1">
    <location>
        <begin position="88"/>
        <end position="111"/>
    </location>
</feature>
<comment type="caution">
    <text evidence="5">The sequence shown here is derived from an EMBL/GenBank/DDBJ whole genome shotgun (WGS) entry which is preliminary data.</text>
</comment>
<dbReference type="InterPro" id="IPR041033">
    <property type="entry name" value="SpaA_PFL_dom_1"/>
</dbReference>
<protein>
    <submittedName>
        <fullName evidence="5">Ig-like domain-containing protein</fullName>
    </submittedName>
</protein>
<dbReference type="InterPro" id="IPR013783">
    <property type="entry name" value="Ig-like_fold"/>
</dbReference>
<accession>A0A9D2TNW9</accession>
<feature type="transmembrane region" description="Helical" evidence="2">
    <location>
        <begin position="1391"/>
        <end position="1413"/>
    </location>
</feature>
<evidence type="ECO:0000256" key="1">
    <source>
        <dbReference type="SAM" id="MobiDB-lite"/>
    </source>
</evidence>
<name>A0A9D2TNW9_9FIRM</name>
<dbReference type="Gene3D" id="2.60.40.10">
    <property type="entry name" value="Immunoglobulins"/>
    <property type="match status" value="3"/>
</dbReference>
<feature type="signal peptide" evidence="3">
    <location>
        <begin position="1"/>
        <end position="27"/>
    </location>
</feature>